<reference evidence="3" key="1">
    <citation type="submission" date="2023-06" db="EMBL/GenBank/DDBJ databases">
        <title>Genome-scale phylogeny and comparative genomics of the fungal order Sordariales.</title>
        <authorList>
            <consortium name="Lawrence Berkeley National Laboratory"/>
            <person name="Hensen N."/>
            <person name="Bonometti L."/>
            <person name="Westerberg I."/>
            <person name="Brannstrom I.O."/>
            <person name="Guillou S."/>
            <person name="Cros-Aarteil S."/>
            <person name="Calhoun S."/>
            <person name="Haridas S."/>
            <person name="Kuo A."/>
            <person name="Mondo S."/>
            <person name="Pangilinan J."/>
            <person name="Riley R."/>
            <person name="Labutti K."/>
            <person name="Andreopoulos B."/>
            <person name="Lipzen A."/>
            <person name="Chen C."/>
            <person name="Yanf M."/>
            <person name="Daum C."/>
            <person name="Ng V."/>
            <person name="Clum A."/>
            <person name="Steindorff A."/>
            <person name="Ohm R."/>
            <person name="Martin F."/>
            <person name="Silar P."/>
            <person name="Natvig D."/>
            <person name="Lalanne C."/>
            <person name="Gautier V."/>
            <person name="Ament-Velasquez S.L."/>
            <person name="Kruys A."/>
            <person name="Hutchinson M.I."/>
            <person name="Powell A.J."/>
            <person name="Barry K."/>
            <person name="Miller A.N."/>
            <person name="Grigoriev I.V."/>
            <person name="Debuchy R."/>
            <person name="Gladieux P."/>
            <person name="Thoren M.H."/>
            <person name="Johannesson H."/>
        </authorList>
    </citation>
    <scope>NUCLEOTIDE SEQUENCE</scope>
    <source>
        <strain evidence="3">CBS 540.89</strain>
    </source>
</reference>
<feature type="region of interest" description="Disordered" evidence="1">
    <location>
        <begin position="33"/>
        <end position="66"/>
    </location>
</feature>
<evidence type="ECO:0000256" key="2">
    <source>
        <dbReference type="SAM" id="SignalP"/>
    </source>
</evidence>
<comment type="caution">
    <text evidence="3">The sequence shown here is derived from an EMBL/GenBank/DDBJ whole genome shotgun (WGS) entry which is preliminary data.</text>
</comment>
<sequence length="66" mass="7904">MEPRQLFRLLKLWSLFHRMFLFGPRLVQEPLSSISISKRPRPRTHDDGQRLEWNNANRTRRSADSG</sequence>
<keyword evidence="2" id="KW-0732">Signal</keyword>
<feature type="chain" id="PRO_5041451246" evidence="2">
    <location>
        <begin position="22"/>
        <end position="66"/>
    </location>
</feature>
<dbReference type="Proteomes" id="UP001172159">
    <property type="component" value="Unassembled WGS sequence"/>
</dbReference>
<dbReference type="AlphaFoldDB" id="A0AA40B7Q2"/>
<keyword evidence="4" id="KW-1185">Reference proteome</keyword>
<protein>
    <submittedName>
        <fullName evidence="3">Uncharacterized protein</fullName>
    </submittedName>
</protein>
<accession>A0AA40B7Q2</accession>
<name>A0AA40B7Q2_9PEZI</name>
<proteinExistence type="predicted"/>
<evidence type="ECO:0000313" key="3">
    <source>
        <dbReference type="EMBL" id="KAK0728993.1"/>
    </source>
</evidence>
<evidence type="ECO:0000313" key="4">
    <source>
        <dbReference type="Proteomes" id="UP001172159"/>
    </source>
</evidence>
<gene>
    <name evidence="3" type="ORF">B0T21DRAFT_370082</name>
</gene>
<dbReference type="EMBL" id="JAUKTV010000009">
    <property type="protein sequence ID" value="KAK0728993.1"/>
    <property type="molecule type" value="Genomic_DNA"/>
</dbReference>
<organism evidence="3 4">
    <name type="scientific">Apiosordaria backusii</name>
    <dbReference type="NCBI Taxonomy" id="314023"/>
    <lineage>
        <taxon>Eukaryota</taxon>
        <taxon>Fungi</taxon>
        <taxon>Dikarya</taxon>
        <taxon>Ascomycota</taxon>
        <taxon>Pezizomycotina</taxon>
        <taxon>Sordariomycetes</taxon>
        <taxon>Sordariomycetidae</taxon>
        <taxon>Sordariales</taxon>
        <taxon>Lasiosphaeriaceae</taxon>
        <taxon>Apiosordaria</taxon>
    </lineage>
</organism>
<feature type="signal peptide" evidence="2">
    <location>
        <begin position="1"/>
        <end position="21"/>
    </location>
</feature>
<evidence type="ECO:0000256" key="1">
    <source>
        <dbReference type="SAM" id="MobiDB-lite"/>
    </source>
</evidence>